<proteinExistence type="predicted"/>
<dbReference type="GO" id="GO:0003677">
    <property type="term" value="F:DNA binding"/>
    <property type="evidence" value="ECO:0007669"/>
    <property type="project" value="InterPro"/>
</dbReference>
<name>A0A916TFF7_9ACTN</name>
<dbReference type="Proteomes" id="UP000621454">
    <property type="component" value="Unassembled WGS sequence"/>
</dbReference>
<evidence type="ECO:0000313" key="3">
    <source>
        <dbReference type="Proteomes" id="UP000621454"/>
    </source>
</evidence>
<keyword evidence="3" id="KW-1185">Reference proteome</keyword>
<dbReference type="InterPro" id="IPR010982">
    <property type="entry name" value="Lambda_DNA-bd_dom_sf"/>
</dbReference>
<dbReference type="Pfam" id="PF13560">
    <property type="entry name" value="HTH_31"/>
    <property type="match status" value="1"/>
</dbReference>
<dbReference type="CDD" id="cd00093">
    <property type="entry name" value="HTH_XRE"/>
    <property type="match status" value="1"/>
</dbReference>
<reference evidence="2" key="2">
    <citation type="submission" date="2020-09" db="EMBL/GenBank/DDBJ databases">
        <authorList>
            <person name="Sun Q."/>
            <person name="Zhou Y."/>
        </authorList>
    </citation>
    <scope>NUCLEOTIDE SEQUENCE</scope>
    <source>
        <strain evidence="2">CGMCC 1.12827</strain>
    </source>
</reference>
<dbReference type="SMART" id="SM00530">
    <property type="entry name" value="HTH_XRE"/>
    <property type="match status" value="1"/>
</dbReference>
<accession>A0A916TFF7</accession>
<dbReference type="PROSITE" id="PS50943">
    <property type="entry name" value="HTH_CROC1"/>
    <property type="match status" value="1"/>
</dbReference>
<evidence type="ECO:0000259" key="1">
    <source>
        <dbReference type="PROSITE" id="PS50943"/>
    </source>
</evidence>
<dbReference type="InterPro" id="IPR041413">
    <property type="entry name" value="MLTR_LBD"/>
</dbReference>
<comment type="caution">
    <text evidence="2">The sequence shown here is derived from an EMBL/GenBank/DDBJ whole genome shotgun (WGS) entry which is preliminary data.</text>
</comment>
<protein>
    <submittedName>
        <fullName evidence="2">Transcriptional regulator</fullName>
    </submittedName>
</protein>
<dbReference type="InterPro" id="IPR001387">
    <property type="entry name" value="Cro/C1-type_HTH"/>
</dbReference>
<dbReference type="PANTHER" id="PTHR35010">
    <property type="entry name" value="BLL4672 PROTEIN-RELATED"/>
    <property type="match status" value="1"/>
</dbReference>
<dbReference type="Gene3D" id="1.10.260.40">
    <property type="entry name" value="lambda repressor-like DNA-binding domains"/>
    <property type="match status" value="1"/>
</dbReference>
<evidence type="ECO:0000313" key="2">
    <source>
        <dbReference type="EMBL" id="GGB41993.1"/>
    </source>
</evidence>
<dbReference type="EMBL" id="BMGC01000030">
    <property type="protein sequence ID" value="GGB41993.1"/>
    <property type="molecule type" value="Genomic_DNA"/>
</dbReference>
<dbReference type="PANTHER" id="PTHR35010:SF2">
    <property type="entry name" value="BLL4672 PROTEIN"/>
    <property type="match status" value="1"/>
</dbReference>
<dbReference type="SUPFAM" id="SSF47413">
    <property type="entry name" value="lambda repressor-like DNA-binding domains"/>
    <property type="match status" value="1"/>
</dbReference>
<dbReference type="Gene3D" id="3.30.450.180">
    <property type="match status" value="1"/>
</dbReference>
<dbReference type="AlphaFoldDB" id="A0A916TFF7"/>
<dbReference type="RefSeq" id="WP_188587621.1">
    <property type="nucleotide sequence ID" value="NZ_BMGC01000030.1"/>
</dbReference>
<sequence>MPAGSTDYRRQAISGFLRTRRAEIEPDPSWPIVEPGGSRRVPGLRREEVAWKAGVSVDYYVKVEQAKVRPSEPIITAIADALELTGTDAAYLRMLFDPNPPAAVQIPDVVDVDTARYSLEYVGTHLDDVLMTHLLDDELNITTLDDRTRAILFPGHDDRPERFSLLEYIFDDPVSRRVYVDWTEKAREVVGLAHMRLAQGGVSPQLESLIAHLMSRSSAFAHIFKQYRPYTNTVGSWRIRLPDNTTHTSRYVTVSSPTHPALSLVIYRSDAETERSDSAR</sequence>
<organism evidence="2 3">
    <name type="scientific">Gordonia jinhuaensis</name>
    <dbReference type="NCBI Taxonomy" id="1517702"/>
    <lineage>
        <taxon>Bacteria</taxon>
        <taxon>Bacillati</taxon>
        <taxon>Actinomycetota</taxon>
        <taxon>Actinomycetes</taxon>
        <taxon>Mycobacteriales</taxon>
        <taxon>Gordoniaceae</taxon>
        <taxon>Gordonia</taxon>
    </lineage>
</organism>
<reference evidence="2" key="1">
    <citation type="journal article" date="2014" name="Int. J. Syst. Evol. Microbiol.">
        <title>Complete genome sequence of Corynebacterium casei LMG S-19264T (=DSM 44701T), isolated from a smear-ripened cheese.</title>
        <authorList>
            <consortium name="US DOE Joint Genome Institute (JGI-PGF)"/>
            <person name="Walter F."/>
            <person name="Albersmeier A."/>
            <person name="Kalinowski J."/>
            <person name="Ruckert C."/>
        </authorList>
    </citation>
    <scope>NUCLEOTIDE SEQUENCE</scope>
    <source>
        <strain evidence="2">CGMCC 1.12827</strain>
    </source>
</reference>
<gene>
    <name evidence="2" type="ORF">GCM10011489_31940</name>
</gene>
<feature type="domain" description="HTH cro/C1-type" evidence="1">
    <location>
        <begin position="43"/>
        <end position="92"/>
    </location>
</feature>
<dbReference type="Pfam" id="PF17765">
    <property type="entry name" value="MLTR_LBD"/>
    <property type="match status" value="1"/>
</dbReference>